<feature type="binding site" evidence="8">
    <location>
        <position position="120"/>
    </location>
    <ligand>
        <name>phosphoenolpyruvate</name>
        <dbReference type="ChEBI" id="CHEBI:58702"/>
    </ligand>
</feature>
<feature type="binding site" evidence="8">
    <location>
        <position position="385"/>
    </location>
    <ligand>
        <name>phosphoenolpyruvate</name>
        <dbReference type="ChEBI" id="CHEBI:58702"/>
    </ligand>
</feature>
<dbReference type="EMBL" id="AMYT01000017">
    <property type="protein sequence ID" value="EKU27263.1"/>
    <property type="molecule type" value="Genomic_DNA"/>
</dbReference>
<dbReference type="NCBIfam" id="TIGR01356">
    <property type="entry name" value="aroA"/>
    <property type="match status" value="1"/>
</dbReference>
<sequence>MMNLRFSHPYLKGKLRVASDKSISHRALMLGAYSKGKTEIHHLLQAKDITSTKEALQKAGAMITEDNGRIIVEGCNRQWKEEELFFDLGNSGTSARLLSGLFANTTKTYHFTGDESLQQRPMKRIIDPLEKMGVHFTTQNMKLPFAFSSMELQGMTYSLPVASAQVKSAILLAGLSAKGDTTVIETIPTRNHTEEMLPFFGGRVEVQEKEEHTEIQLVGNQELEGTELFVPADISSAAFFIVGAILTPKSDLYLMDLTKNKTRNGLVEVLLRMGAHLEWIPQENGLYQLHCQYSPNLKGTIVEGKEIPQLIDELPLLALVATQAEGKTIVRNAEELKVKESNRILSTATELKKLGAEIVVKEDGWEIAGDSLLHGGKVESHQDHRIAMMLMIAALLIPEPVFLTDEQAMEISYPSFMNNLQSVLYEEFMI</sequence>
<dbReference type="PROSITE" id="PS00885">
    <property type="entry name" value="EPSP_SYNTHASE_2"/>
    <property type="match status" value="1"/>
</dbReference>
<evidence type="ECO:0000256" key="8">
    <source>
        <dbReference type="HAMAP-Rule" id="MF_00210"/>
    </source>
</evidence>
<dbReference type="InterPro" id="IPR001986">
    <property type="entry name" value="Enolpyruvate_Tfrase_dom"/>
</dbReference>
<evidence type="ECO:0000256" key="1">
    <source>
        <dbReference type="ARBA" id="ARBA00004811"/>
    </source>
</evidence>
<feature type="binding site" evidence="8">
    <location>
        <position position="343"/>
    </location>
    <ligand>
        <name>phosphoenolpyruvate</name>
        <dbReference type="ChEBI" id="CHEBI:58702"/>
    </ligand>
</feature>
<comment type="function">
    <text evidence="8">Catalyzes the transfer of the enolpyruvyl moiety of phosphoenolpyruvate (PEP) to the 5-hydroxyl of shikimate-3-phosphate (S3P) to produce enolpyruvyl shikimate-3-phosphate and inorganic phosphate.</text>
</comment>
<keyword evidence="11" id="KW-1185">Reference proteome</keyword>
<dbReference type="GO" id="GO:0009423">
    <property type="term" value="P:chorismate biosynthetic process"/>
    <property type="evidence" value="ECO:0007669"/>
    <property type="project" value="UniProtKB-UniRule"/>
</dbReference>
<comment type="catalytic activity">
    <reaction evidence="7">
        <text>3-phosphoshikimate + phosphoenolpyruvate = 5-O-(1-carboxyvinyl)-3-phosphoshikimate + phosphate</text>
        <dbReference type="Rhea" id="RHEA:21256"/>
        <dbReference type="ChEBI" id="CHEBI:43474"/>
        <dbReference type="ChEBI" id="CHEBI:57701"/>
        <dbReference type="ChEBI" id="CHEBI:58702"/>
        <dbReference type="ChEBI" id="CHEBI:145989"/>
        <dbReference type="EC" id="2.5.1.19"/>
    </reaction>
    <physiologicalReaction direction="left-to-right" evidence="7">
        <dbReference type="Rhea" id="RHEA:21257"/>
    </physiologicalReaction>
</comment>
<organism evidence="10 11">
    <name type="scientific">Catellicoccus marimammalium M35/04/3</name>
    <dbReference type="NCBI Taxonomy" id="1234409"/>
    <lineage>
        <taxon>Bacteria</taxon>
        <taxon>Bacillati</taxon>
        <taxon>Bacillota</taxon>
        <taxon>Bacilli</taxon>
        <taxon>Lactobacillales</taxon>
        <taxon>Enterococcaceae</taxon>
        <taxon>Catellicoccus</taxon>
    </lineage>
</organism>
<proteinExistence type="inferred from homology"/>
<name>K8ZL08_9ENTE</name>
<keyword evidence="5 8" id="KW-0808">Transferase</keyword>
<evidence type="ECO:0000313" key="10">
    <source>
        <dbReference type="EMBL" id="EKU27263.1"/>
    </source>
</evidence>
<dbReference type="AlphaFoldDB" id="K8ZL08"/>
<dbReference type="RefSeq" id="WP_009489865.1">
    <property type="nucleotide sequence ID" value="NZ_AMYT01000017.1"/>
</dbReference>
<dbReference type="SUPFAM" id="SSF55205">
    <property type="entry name" value="EPT/RTPC-like"/>
    <property type="match status" value="1"/>
</dbReference>
<comment type="subcellular location">
    <subcellularLocation>
        <location evidence="8">Cytoplasm</location>
    </subcellularLocation>
</comment>
<evidence type="ECO:0000256" key="5">
    <source>
        <dbReference type="ARBA" id="ARBA00022679"/>
    </source>
</evidence>
<feature type="binding site" evidence="8">
    <location>
        <position position="92"/>
    </location>
    <ligand>
        <name>phosphoenolpyruvate</name>
        <dbReference type="ChEBI" id="CHEBI:58702"/>
    </ligand>
</feature>
<dbReference type="Gene3D" id="3.65.10.10">
    <property type="entry name" value="Enolpyruvate transferase domain"/>
    <property type="match status" value="2"/>
</dbReference>
<feature type="active site" description="Proton acceptor" evidence="8">
    <location>
        <position position="312"/>
    </location>
</feature>
<evidence type="ECO:0000256" key="3">
    <source>
        <dbReference type="ARBA" id="ARBA00022490"/>
    </source>
</evidence>
<dbReference type="Pfam" id="PF00275">
    <property type="entry name" value="EPSP_synthase"/>
    <property type="match status" value="1"/>
</dbReference>
<dbReference type="STRING" id="1234409.C683_0594"/>
<dbReference type="UniPathway" id="UPA00053">
    <property type="reaction ID" value="UER00089"/>
</dbReference>
<dbReference type="CDD" id="cd01556">
    <property type="entry name" value="EPSP_synthase"/>
    <property type="match status" value="1"/>
</dbReference>
<dbReference type="HAMAP" id="MF_00210">
    <property type="entry name" value="EPSP_synth"/>
    <property type="match status" value="1"/>
</dbReference>
<keyword evidence="3 8" id="KW-0963">Cytoplasm</keyword>
<dbReference type="PATRIC" id="fig|1234409.3.peg.544"/>
<keyword evidence="6 8" id="KW-0057">Aromatic amino acid biosynthesis</keyword>
<evidence type="ECO:0000256" key="2">
    <source>
        <dbReference type="ARBA" id="ARBA00009948"/>
    </source>
</evidence>
<dbReference type="InterPro" id="IPR023193">
    <property type="entry name" value="EPSP_synthase_CS"/>
</dbReference>
<evidence type="ECO:0000256" key="7">
    <source>
        <dbReference type="ARBA" id="ARBA00044633"/>
    </source>
</evidence>
<gene>
    <name evidence="8" type="primary">aroA</name>
    <name evidence="10" type="ORF">C683_0594</name>
</gene>
<dbReference type="GO" id="GO:0008652">
    <property type="term" value="P:amino acid biosynthetic process"/>
    <property type="evidence" value="ECO:0007669"/>
    <property type="project" value="UniProtKB-KW"/>
</dbReference>
<dbReference type="PROSITE" id="PS00104">
    <property type="entry name" value="EPSP_SYNTHASE_1"/>
    <property type="match status" value="1"/>
</dbReference>
<keyword evidence="4 8" id="KW-0028">Amino-acid biosynthesis</keyword>
<dbReference type="GO" id="GO:0003866">
    <property type="term" value="F:3-phosphoshikimate 1-carboxyvinyltransferase activity"/>
    <property type="evidence" value="ECO:0007669"/>
    <property type="project" value="UniProtKB-UniRule"/>
</dbReference>
<comment type="caution">
    <text evidence="8">Lacks conserved residue(s) required for the propagation of feature annotation.</text>
</comment>
<evidence type="ECO:0000256" key="4">
    <source>
        <dbReference type="ARBA" id="ARBA00022605"/>
    </source>
</evidence>
<dbReference type="OrthoDB" id="9809920at2"/>
<dbReference type="EC" id="2.5.1.19" evidence="8"/>
<dbReference type="PANTHER" id="PTHR21090:SF5">
    <property type="entry name" value="PENTAFUNCTIONAL AROM POLYPEPTIDE"/>
    <property type="match status" value="1"/>
</dbReference>
<evidence type="ECO:0000259" key="9">
    <source>
        <dbReference type="Pfam" id="PF00275"/>
    </source>
</evidence>
<dbReference type="PIRSF" id="PIRSF000505">
    <property type="entry name" value="EPSPS"/>
    <property type="match status" value="1"/>
</dbReference>
<feature type="binding site" evidence="8">
    <location>
        <position position="26"/>
    </location>
    <ligand>
        <name>3-phosphoshikimate</name>
        <dbReference type="ChEBI" id="CHEBI:145989"/>
    </ligand>
</feature>
<feature type="binding site" evidence="8">
    <location>
        <position position="312"/>
    </location>
    <ligand>
        <name>3-phosphoshikimate</name>
        <dbReference type="ChEBI" id="CHEBI:145989"/>
    </ligand>
</feature>
<accession>K8ZL08</accession>
<feature type="binding site" evidence="8">
    <location>
        <position position="165"/>
    </location>
    <ligand>
        <name>phosphoenolpyruvate</name>
        <dbReference type="ChEBI" id="CHEBI:58702"/>
    </ligand>
</feature>
<evidence type="ECO:0000256" key="6">
    <source>
        <dbReference type="ARBA" id="ARBA00023141"/>
    </source>
</evidence>
<comment type="subunit">
    <text evidence="8">Monomer.</text>
</comment>
<reference evidence="10 11" key="1">
    <citation type="journal article" date="2013" name="Genome Announc.">
        <title>Draft Genome Sequence of Catellicoccus marimammalium, a Novel Species Commonly Found in Gull Feces.</title>
        <authorList>
            <person name="Weigand M.R."/>
            <person name="Ryu H."/>
            <person name="Bozcek L."/>
            <person name="Konstantinidis K.T."/>
            <person name="Santo Domingo J.W."/>
        </authorList>
    </citation>
    <scope>NUCLEOTIDE SEQUENCE [LARGE SCALE GENOMIC DNA]</scope>
    <source>
        <strain evidence="10 11">M35/04/3</strain>
    </source>
</reference>
<dbReference type="GO" id="GO:0005737">
    <property type="term" value="C:cytoplasm"/>
    <property type="evidence" value="ECO:0007669"/>
    <property type="project" value="UniProtKB-SubCell"/>
</dbReference>
<comment type="similarity">
    <text evidence="2 8">Belongs to the EPSP synthase family.</text>
</comment>
<feature type="binding site" evidence="8">
    <location>
        <position position="21"/>
    </location>
    <ligand>
        <name>3-phosphoshikimate</name>
        <dbReference type="ChEBI" id="CHEBI:145989"/>
    </ligand>
</feature>
<dbReference type="InterPro" id="IPR013792">
    <property type="entry name" value="RNA3'P_cycl/enolpyr_Trfase_a/b"/>
</dbReference>
<protein>
    <recommendedName>
        <fullName evidence="8">3-phosphoshikimate 1-carboxyvinyltransferase</fullName>
        <ecNumber evidence="8">2.5.1.19</ecNumber>
    </recommendedName>
    <alternativeName>
        <fullName evidence="8">5-enolpyruvylshikimate-3-phosphate synthase</fullName>
        <shortName evidence="8">EPSP synthase</shortName>
        <shortName evidence="8">EPSPS</shortName>
    </alternativeName>
</protein>
<feature type="binding site" evidence="8">
    <location>
        <position position="22"/>
    </location>
    <ligand>
        <name>3-phosphoshikimate</name>
        <dbReference type="ChEBI" id="CHEBI:145989"/>
    </ligand>
</feature>
<feature type="binding site" evidence="8">
    <location>
        <position position="21"/>
    </location>
    <ligand>
        <name>phosphoenolpyruvate</name>
        <dbReference type="ChEBI" id="CHEBI:58702"/>
    </ligand>
</feature>
<feature type="binding site" evidence="8">
    <location>
        <position position="165"/>
    </location>
    <ligand>
        <name>3-phosphoshikimate</name>
        <dbReference type="ChEBI" id="CHEBI:145989"/>
    </ligand>
</feature>
<feature type="binding site" evidence="8">
    <location>
        <position position="339"/>
    </location>
    <ligand>
        <name>3-phosphoshikimate</name>
        <dbReference type="ChEBI" id="CHEBI:145989"/>
    </ligand>
</feature>
<evidence type="ECO:0000313" key="11">
    <source>
        <dbReference type="Proteomes" id="UP000016057"/>
    </source>
</evidence>
<dbReference type="InterPro" id="IPR006264">
    <property type="entry name" value="EPSP_synthase"/>
</dbReference>
<comment type="caution">
    <text evidence="10">The sequence shown here is derived from an EMBL/GenBank/DDBJ whole genome shotgun (WGS) entry which is preliminary data.</text>
</comment>
<comment type="pathway">
    <text evidence="1 8">Metabolic intermediate biosynthesis; chorismate biosynthesis; chorismate from D-erythrose 4-phosphate and phosphoenolpyruvate: step 6/7.</text>
</comment>
<feature type="domain" description="Enolpyruvate transferase" evidence="9">
    <location>
        <begin position="10"/>
        <end position="420"/>
    </location>
</feature>
<dbReference type="eggNOG" id="COG0128">
    <property type="taxonomic scope" value="Bacteria"/>
</dbReference>
<dbReference type="InterPro" id="IPR036968">
    <property type="entry name" value="Enolpyruvate_Tfrase_sf"/>
</dbReference>
<feature type="binding site" evidence="8">
    <location>
        <position position="163"/>
    </location>
    <ligand>
        <name>3-phosphoshikimate</name>
        <dbReference type="ChEBI" id="CHEBI:145989"/>
    </ligand>
</feature>
<dbReference type="PANTHER" id="PTHR21090">
    <property type="entry name" value="AROM/DEHYDROQUINATE SYNTHASE"/>
    <property type="match status" value="1"/>
</dbReference>
<dbReference type="GO" id="GO:0009073">
    <property type="term" value="P:aromatic amino acid family biosynthetic process"/>
    <property type="evidence" value="ECO:0007669"/>
    <property type="project" value="UniProtKB-KW"/>
</dbReference>
<dbReference type="Proteomes" id="UP000016057">
    <property type="component" value="Unassembled WGS sequence"/>
</dbReference>
<dbReference type="FunFam" id="3.65.10.10:FF:000005">
    <property type="entry name" value="3-phosphoshikimate 1-carboxyvinyltransferase"/>
    <property type="match status" value="1"/>
</dbReference>